<feature type="compositionally biased region" description="Basic and acidic residues" evidence="1">
    <location>
        <begin position="228"/>
        <end position="245"/>
    </location>
</feature>
<name>A0ABP0SS65_9DINO</name>
<feature type="compositionally biased region" description="Low complexity" evidence="1">
    <location>
        <begin position="712"/>
        <end position="729"/>
    </location>
</feature>
<feature type="region of interest" description="Disordered" evidence="1">
    <location>
        <begin position="659"/>
        <end position="742"/>
    </location>
</feature>
<feature type="compositionally biased region" description="Basic and acidic residues" evidence="1">
    <location>
        <begin position="154"/>
        <end position="165"/>
    </location>
</feature>
<dbReference type="PANTHER" id="PTHR48125">
    <property type="entry name" value="LP07818P1"/>
    <property type="match status" value="1"/>
</dbReference>
<protein>
    <submittedName>
        <fullName evidence="2">Uncharacterized protein</fullName>
    </submittedName>
</protein>
<evidence type="ECO:0000313" key="3">
    <source>
        <dbReference type="Proteomes" id="UP001642484"/>
    </source>
</evidence>
<dbReference type="SUPFAM" id="SSF52047">
    <property type="entry name" value="RNI-like"/>
    <property type="match status" value="1"/>
</dbReference>
<dbReference type="PANTHER" id="PTHR48125:SF12">
    <property type="entry name" value="AT HOOK TRANSCRIPTION FACTOR FAMILY-RELATED"/>
    <property type="match status" value="1"/>
</dbReference>
<feature type="compositionally biased region" description="Basic and acidic residues" evidence="1">
    <location>
        <begin position="96"/>
        <end position="109"/>
    </location>
</feature>
<feature type="compositionally biased region" description="Basic residues" evidence="1">
    <location>
        <begin position="67"/>
        <end position="85"/>
    </location>
</feature>
<dbReference type="EMBL" id="CAXAMN010028139">
    <property type="protein sequence ID" value="CAK9115269.1"/>
    <property type="molecule type" value="Genomic_DNA"/>
</dbReference>
<organism evidence="2 3">
    <name type="scientific">Durusdinium trenchii</name>
    <dbReference type="NCBI Taxonomy" id="1381693"/>
    <lineage>
        <taxon>Eukaryota</taxon>
        <taxon>Sar</taxon>
        <taxon>Alveolata</taxon>
        <taxon>Dinophyceae</taxon>
        <taxon>Suessiales</taxon>
        <taxon>Symbiodiniaceae</taxon>
        <taxon>Durusdinium</taxon>
    </lineage>
</organism>
<feature type="compositionally biased region" description="Polar residues" evidence="1">
    <location>
        <begin position="8"/>
        <end position="24"/>
    </location>
</feature>
<proteinExistence type="predicted"/>
<feature type="compositionally biased region" description="Basic and acidic residues" evidence="1">
    <location>
        <begin position="194"/>
        <end position="206"/>
    </location>
</feature>
<feature type="compositionally biased region" description="Polar residues" evidence="1">
    <location>
        <begin position="346"/>
        <end position="355"/>
    </location>
</feature>
<keyword evidence="3" id="KW-1185">Reference proteome</keyword>
<accession>A0ABP0SS65</accession>
<sequence length="1040" mass="113317">MGELSMDRGSQTQLVAAHSSSQLRPSKRLPPLQQTWHSCPKPYAEDGCQDSTEGPSKALSQDGRPLGLRRHTPHAPRLARRRGRPLRGGAAGEAQELSRAEVETTQHHRDPHVGWRQWLGESLLGRGVFHRRAKTGTAATSRSPSAPTRPKRVVSMERLKALAEPKRKKPWKASAVPPLEAEAPEAEATAPGGEAEKPKETKETKPKPKAKPKSQPRTSLKALANAERAAKAKLEAAEAKTDSTKRSKPSGRGLAPAPASPSSRSPTSARSAKTEKSVAFSPTGKEVKEFETTPTNSAKARSRASGASANTEGSGVDAATPTSNAKTDKSGAGTEKSGGTGLSPASKAQTEQSEYASDFEQREQTSPASNAKTEKSGAAATTVNDTEAFKKELEYIKREDVLDEAGRQRPILIQSTESDLLEKLQVNEFLYEAQQARNPVPPMIEKIAQLLAMLHEGQQRADAYLGDLSKSNALVSAMRQRNMALFSRTQMFESFKSRALMRYVMNMAEGDRIHDLHLDGLSFGMREIKEMLGLFQRYECFEQVYVLSLIDNGLDDDAVNIILQLIFQLPYMRSFDLRRNCFSIEGVKRIEEQLRDMDGITGVIKSADGAINVHSGNQLRMTLHIGEQLEKSQLAKEVDFTVDQTLSHADADPFLETAASRSEHPWTKQQAPQRPPQKAVPDVSSVPLEKPSAAPAAPAVGGPPVGLGGPGNLAALNKKLSKSKTGGSLPDPKKRAKNRAKAAPPPMLEYIPRDHMDKWQVAPPSARIPLSASAPALERLRRFCSISSSEPLRSVNEAYEEGKKKHQKASGFWPLLAVLALLATAARAAARAALRRRALTPRATAAAPARPERLLEALKRLESVLLLGPHFADHPVSRELLELFSEVPFTAILTEDWSGDFEDFFPHCVGKNFGGFATVLSKPRVDKPPGDARPVIRLEGLGREDHIVTDSEGPISVFFRDLFQSKVALFYGWHRPEGLVAQALQDAWADTVARDPKRCEPLAFLLGGSVEGFKGLQQIPSASPESDQSFFQALAEDLAT</sequence>
<comment type="caution">
    <text evidence="2">The sequence shown here is derived from an EMBL/GenBank/DDBJ whole genome shotgun (WGS) entry which is preliminary data.</text>
</comment>
<feature type="region of interest" description="Disordered" evidence="1">
    <location>
        <begin position="132"/>
        <end position="380"/>
    </location>
</feature>
<evidence type="ECO:0000313" key="2">
    <source>
        <dbReference type="EMBL" id="CAK9115269.1"/>
    </source>
</evidence>
<reference evidence="2 3" key="1">
    <citation type="submission" date="2024-02" db="EMBL/GenBank/DDBJ databases">
        <authorList>
            <person name="Chen Y."/>
            <person name="Shah S."/>
            <person name="Dougan E. K."/>
            <person name="Thang M."/>
            <person name="Chan C."/>
        </authorList>
    </citation>
    <scope>NUCLEOTIDE SEQUENCE [LARGE SCALE GENOMIC DNA]</scope>
</reference>
<feature type="compositionally biased region" description="Low complexity" evidence="1">
    <location>
        <begin position="668"/>
        <end position="681"/>
    </location>
</feature>
<dbReference type="Proteomes" id="UP001642484">
    <property type="component" value="Unassembled WGS sequence"/>
</dbReference>
<gene>
    <name evidence="2" type="ORF">CCMP2556_LOCUS53272</name>
</gene>
<feature type="region of interest" description="Disordered" evidence="1">
    <location>
        <begin position="1"/>
        <end position="109"/>
    </location>
</feature>
<feature type="compositionally biased region" description="Low complexity" evidence="1">
    <location>
        <begin position="297"/>
        <end position="309"/>
    </location>
</feature>
<feature type="compositionally biased region" description="Low complexity" evidence="1">
    <location>
        <begin position="693"/>
        <end position="702"/>
    </location>
</feature>
<evidence type="ECO:0000256" key="1">
    <source>
        <dbReference type="SAM" id="MobiDB-lite"/>
    </source>
</evidence>
<feature type="compositionally biased region" description="Low complexity" evidence="1">
    <location>
        <begin position="250"/>
        <end position="271"/>
    </location>
</feature>
<feature type="compositionally biased region" description="Polar residues" evidence="1">
    <location>
        <begin position="137"/>
        <end position="146"/>
    </location>
</feature>
<feature type="compositionally biased region" description="Low complexity" evidence="1">
    <location>
        <begin position="173"/>
        <end position="193"/>
    </location>
</feature>